<dbReference type="Gene3D" id="1.10.10.10">
    <property type="entry name" value="Winged helix-like DNA-binding domain superfamily/Winged helix DNA-binding domain"/>
    <property type="match status" value="1"/>
</dbReference>
<proteinExistence type="predicted"/>
<evidence type="ECO:0000256" key="3">
    <source>
        <dbReference type="ARBA" id="ARBA00023163"/>
    </source>
</evidence>
<dbReference type="GO" id="GO:0006355">
    <property type="term" value="P:regulation of DNA-templated transcription"/>
    <property type="evidence" value="ECO:0007669"/>
    <property type="project" value="InterPro"/>
</dbReference>
<keyword evidence="4" id="KW-0472">Membrane</keyword>
<protein>
    <submittedName>
        <fullName evidence="7">Regulatory LuxR family protein</fullName>
    </submittedName>
</protein>
<evidence type="ECO:0000313" key="8">
    <source>
        <dbReference type="Proteomes" id="UP000237640"/>
    </source>
</evidence>
<name>A0A2T0MJU1_9FLAO</name>
<feature type="chain" id="PRO_5015506798" evidence="5">
    <location>
        <begin position="22"/>
        <end position="239"/>
    </location>
</feature>
<dbReference type="GO" id="GO:0003677">
    <property type="term" value="F:DNA binding"/>
    <property type="evidence" value="ECO:0007669"/>
    <property type="project" value="UniProtKB-KW"/>
</dbReference>
<organism evidence="7 8">
    <name type="scientific">Flagellimonas meridianipacifica</name>
    <dbReference type="NCBI Taxonomy" id="1080225"/>
    <lineage>
        <taxon>Bacteria</taxon>
        <taxon>Pseudomonadati</taxon>
        <taxon>Bacteroidota</taxon>
        <taxon>Flavobacteriia</taxon>
        <taxon>Flavobacteriales</taxon>
        <taxon>Flavobacteriaceae</taxon>
        <taxon>Flagellimonas</taxon>
    </lineage>
</organism>
<evidence type="ECO:0000256" key="1">
    <source>
        <dbReference type="ARBA" id="ARBA00023015"/>
    </source>
</evidence>
<feature type="transmembrane region" description="Helical" evidence="4">
    <location>
        <begin position="149"/>
        <end position="168"/>
    </location>
</feature>
<dbReference type="SUPFAM" id="SSF46894">
    <property type="entry name" value="C-terminal effector domain of the bipartite response regulators"/>
    <property type="match status" value="1"/>
</dbReference>
<comment type="caution">
    <text evidence="7">The sequence shown here is derived from an EMBL/GenBank/DDBJ whole genome shotgun (WGS) entry which is preliminary data.</text>
</comment>
<keyword evidence="4" id="KW-0812">Transmembrane</keyword>
<dbReference type="SMART" id="SM00421">
    <property type="entry name" value="HTH_LUXR"/>
    <property type="match status" value="1"/>
</dbReference>
<dbReference type="PROSITE" id="PS50043">
    <property type="entry name" value="HTH_LUXR_2"/>
    <property type="match status" value="1"/>
</dbReference>
<dbReference type="PANTHER" id="PTHR44688:SF16">
    <property type="entry name" value="DNA-BINDING TRANSCRIPTIONAL ACTIVATOR DEVR_DOSR"/>
    <property type="match status" value="1"/>
</dbReference>
<evidence type="ECO:0000313" key="7">
    <source>
        <dbReference type="EMBL" id="PRX57844.1"/>
    </source>
</evidence>
<keyword evidence="8" id="KW-1185">Reference proteome</keyword>
<feature type="signal peptide" evidence="5">
    <location>
        <begin position="1"/>
        <end position="21"/>
    </location>
</feature>
<keyword evidence="3" id="KW-0804">Transcription</keyword>
<dbReference type="PANTHER" id="PTHR44688">
    <property type="entry name" value="DNA-BINDING TRANSCRIPTIONAL ACTIVATOR DEVR_DOSR"/>
    <property type="match status" value="1"/>
</dbReference>
<evidence type="ECO:0000256" key="2">
    <source>
        <dbReference type="ARBA" id="ARBA00023125"/>
    </source>
</evidence>
<feature type="domain" description="HTH luxR-type" evidence="6">
    <location>
        <begin position="173"/>
        <end position="238"/>
    </location>
</feature>
<keyword evidence="2" id="KW-0238">DNA-binding</keyword>
<keyword evidence="1" id="KW-0805">Transcription regulation</keyword>
<dbReference type="InterPro" id="IPR000792">
    <property type="entry name" value="Tscrpt_reg_LuxR_C"/>
</dbReference>
<dbReference type="EMBL" id="PVYX01000001">
    <property type="protein sequence ID" value="PRX57844.1"/>
    <property type="molecule type" value="Genomic_DNA"/>
</dbReference>
<keyword evidence="4" id="KW-1133">Transmembrane helix</keyword>
<dbReference type="Pfam" id="PF00196">
    <property type="entry name" value="GerE"/>
    <property type="match status" value="1"/>
</dbReference>
<dbReference type="PRINTS" id="PR00038">
    <property type="entry name" value="HTHLUXR"/>
</dbReference>
<evidence type="ECO:0000259" key="6">
    <source>
        <dbReference type="PROSITE" id="PS50043"/>
    </source>
</evidence>
<dbReference type="CDD" id="cd06170">
    <property type="entry name" value="LuxR_C_like"/>
    <property type="match status" value="1"/>
</dbReference>
<dbReference type="RefSeq" id="WP_106144962.1">
    <property type="nucleotide sequence ID" value="NZ_PVYX01000001.1"/>
</dbReference>
<gene>
    <name evidence="7" type="ORF">CLV81_1857</name>
</gene>
<sequence>MKAIKLLMIGTFLLVSFNSFGQKTESIPSKKVENKQKYDELSLIEWKKFRRFETKLNIGENSTFTQSSQLRSYAKDSIQILGVKLMAIKLLDEKKLLDRDIRENKEYYITVLDKLKESTISPSEYLFLEEKMAFINQSVLENELAMSQWLNVGLVLLCISLILGFFFLNRKHKPSKNPLLSKQEATVRNLILQGKTNKEIANELFISLSTVKTHITHIYNKLNVANRQELFQKSTGTST</sequence>
<dbReference type="PROSITE" id="PS00622">
    <property type="entry name" value="HTH_LUXR_1"/>
    <property type="match status" value="1"/>
</dbReference>
<dbReference type="Proteomes" id="UP000237640">
    <property type="component" value="Unassembled WGS sequence"/>
</dbReference>
<dbReference type="InterPro" id="IPR036388">
    <property type="entry name" value="WH-like_DNA-bd_sf"/>
</dbReference>
<dbReference type="InterPro" id="IPR016032">
    <property type="entry name" value="Sig_transdc_resp-reg_C-effctor"/>
</dbReference>
<evidence type="ECO:0000256" key="4">
    <source>
        <dbReference type="SAM" id="Phobius"/>
    </source>
</evidence>
<evidence type="ECO:0000256" key="5">
    <source>
        <dbReference type="SAM" id="SignalP"/>
    </source>
</evidence>
<accession>A0A2T0MJU1</accession>
<dbReference type="AlphaFoldDB" id="A0A2T0MJU1"/>
<reference evidence="7 8" key="1">
    <citation type="submission" date="2018-03" db="EMBL/GenBank/DDBJ databases">
        <title>Genomic Encyclopedia of Archaeal and Bacterial Type Strains, Phase II (KMG-II): from individual species to whole genera.</title>
        <authorList>
            <person name="Goeker M."/>
        </authorList>
    </citation>
    <scope>NUCLEOTIDE SEQUENCE [LARGE SCALE GENOMIC DNA]</scope>
    <source>
        <strain evidence="7 8">DSM 25027</strain>
    </source>
</reference>
<keyword evidence="5" id="KW-0732">Signal</keyword>